<name>A0ABQ9WPA6_9EUKA</name>
<proteinExistence type="predicted"/>
<comment type="caution">
    <text evidence="2">The sequence shown here is derived from an EMBL/GenBank/DDBJ whole genome shotgun (WGS) entry which is preliminary data.</text>
</comment>
<reference evidence="2 3" key="1">
    <citation type="journal article" date="2022" name="bioRxiv">
        <title>Genomics of Preaxostyla Flagellates Illuminates Evolutionary Transitions and the Path Towards Mitochondrial Loss.</title>
        <authorList>
            <person name="Novak L.V.F."/>
            <person name="Treitli S.C."/>
            <person name="Pyrih J."/>
            <person name="Halakuc P."/>
            <person name="Pipaliya S.V."/>
            <person name="Vacek V."/>
            <person name="Brzon O."/>
            <person name="Soukal P."/>
            <person name="Eme L."/>
            <person name="Dacks J.B."/>
            <person name="Karnkowska A."/>
            <person name="Elias M."/>
            <person name="Hampl V."/>
        </authorList>
    </citation>
    <scope>NUCLEOTIDE SEQUENCE [LARGE SCALE GENOMIC DNA]</scope>
    <source>
        <strain evidence="2">NAU3</strain>
        <tissue evidence="2">Gut</tissue>
    </source>
</reference>
<dbReference type="EMBL" id="JARBJD010000523">
    <property type="protein sequence ID" value="KAK2941300.1"/>
    <property type="molecule type" value="Genomic_DNA"/>
</dbReference>
<feature type="region of interest" description="Disordered" evidence="1">
    <location>
        <begin position="116"/>
        <end position="144"/>
    </location>
</feature>
<keyword evidence="3" id="KW-1185">Reference proteome</keyword>
<evidence type="ECO:0000313" key="2">
    <source>
        <dbReference type="EMBL" id="KAK2941300.1"/>
    </source>
</evidence>
<dbReference type="Proteomes" id="UP001281761">
    <property type="component" value="Unassembled WGS sequence"/>
</dbReference>
<gene>
    <name evidence="2" type="ORF">BLNAU_23786</name>
</gene>
<evidence type="ECO:0000256" key="1">
    <source>
        <dbReference type="SAM" id="MobiDB-lite"/>
    </source>
</evidence>
<evidence type="ECO:0000313" key="3">
    <source>
        <dbReference type="Proteomes" id="UP001281761"/>
    </source>
</evidence>
<feature type="compositionally biased region" description="Polar residues" evidence="1">
    <location>
        <begin position="116"/>
        <end position="133"/>
    </location>
</feature>
<organism evidence="2 3">
    <name type="scientific">Blattamonas nauphoetae</name>
    <dbReference type="NCBI Taxonomy" id="2049346"/>
    <lineage>
        <taxon>Eukaryota</taxon>
        <taxon>Metamonada</taxon>
        <taxon>Preaxostyla</taxon>
        <taxon>Oxymonadida</taxon>
        <taxon>Blattamonas</taxon>
    </lineage>
</organism>
<sequence>MTPTRFCGLSSRTDSAITSDRPEMVCCFGLVVLYAAVFDSRIVNRPLSKLFLASLNDALLPDYLSHSRLLNISKTILVYLVEMGCAPHSHPPQPPPICFRIIQSVDCHLSLKSRSCNRATNSHPKSKNPNTLEESVGPHSDNSA</sequence>
<protein>
    <submittedName>
        <fullName evidence="2">Uncharacterized protein</fullName>
    </submittedName>
</protein>
<accession>A0ABQ9WPA6</accession>